<comment type="caution">
    <text evidence="4">The sequence shown here is derived from an EMBL/GenBank/DDBJ whole genome shotgun (WGS) entry which is preliminary data.</text>
</comment>
<organism evidence="4 5">
    <name type="scientific">Mucilaginibacter frigoritolerans</name>
    <dbReference type="NCBI Taxonomy" id="652788"/>
    <lineage>
        <taxon>Bacteria</taxon>
        <taxon>Pseudomonadati</taxon>
        <taxon>Bacteroidota</taxon>
        <taxon>Sphingobacteriia</taxon>
        <taxon>Sphingobacteriales</taxon>
        <taxon>Sphingobacteriaceae</taxon>
        <taxon>Mucilaginibacter</taxon>
    </lineage>
</organism>
<sequence>MEKLIPVELLEKYINGECTEAEISLVKKWYQSFEYDDDYISAISASEEKELEERIYNHILLKIGNIAEEEQIPEKLPYNFWRKWYTIAAAAAIILFAGVMVLYQQQQANLLQTADLNAKQLVSIANNSNQIYKATLPDNSSVWLSPHSKLTYPGMFNSKSRNVSISGECFFEVTKNPERPFIISSRSIITKVWGTSFLVNDNEESNKAEVSVLTGKVSVSIKKSDDGKQISTSLGKDEVMLYPHQKVIYLLEQHVLQPQSVVEEPALQIWKRADFSFENKPLKEIIPVLNAKFHVHIKAGDDKLNRYILNADMTGFNLPDVLEALKKSLNINYEIKANSIELE</sequence>
<feature type="domain" description="FecR protein" evidence="2">
    <location>
        <begin position="127"/>
        <end position="217"/>
    </location>
</feature>
<dbReference type="AlphaFoldDB" id="A0A562U9I1"/>
<dbReference type="Proteomes" id="UP000317010">
    <property type="component" value="Unassembled WGS sequence"/>
</dbReference>
<accession>A0A562U9I1</accession>
<dbReference type="InterPro" id="IPR012373">
    <property type="entry name" value="Ferrdict_sens_TM"/>
</dbReference>
<protein>
    <submittedName>
        <fullName evidence="4">FecR family protein</fullName>
    </submittedName>
</protein>
<dbReference type="PANTHER" id="PTHR30273">
    <property type="entry name" value="PERIPLASMIC SIGNAL SENSOR AND SIGMA FACTOR ACTIVATOR FECR-RELATED"/>
    <property type="match status" value="1"/>
</dbReference>
<dbReference type="GO" id="GO:0016989">
    <property type="term" value="F:sigma factor antagonist activity"/>
    <property type="evidence" value="ECO:0007669"/>
    <property type="project" value="TreeGrafter"/>
</dbReference>
<dbReference type="PIRSF" id="PIRSF018266">
    <property type="entry name" value="FecR"/>
    <property type="match status" value="1"/>
</dbReference>
<feature type="transmembrane region" description="Helical" evidence="1">
    <location>
        <begin position="84"/>
        <end position="103"/>
    </location>
</feature>
<dbReference type="InterPro" id="IPR032508">
    <property type="entry name" value="FecR_C"/>
</dbReference>
<evidence type="ECO:0000313" key="4">
    <source>
        <dbReference type="EMBL" id="TWJ02480.1"/>
    </source>
</evidence>
<reference evidence="4 5" key="1">
    <citation type="submission" date="2019-07" db="EMBL/GenBank/DDBJ databases">
        <title>Genomic Encyclopedia of Archaeal and Bacterial Type Strains, Phase II (KMG-II): from individual species to whole genera.</title>
        <authorList>
            <person name="Goeker M."/>
        </authorList>
    </citation>
    <scope>NUCLEOTIDE SEQUENCE [LARGE SCALE GENOMIC DNA]</scope>
    <source>
        <strain evidence="4 5">ATCC BAA-1854</strain>
    </source>
</reference>
<dbReference type="EMBL" id="VLLI01000003">
    <property type="protein sequence ID" value="TWJ02480.1"/>
    <property type="molecule type" value="Genomic_DNA"/>
</dbReference>
<evidence type="ECO:0000259" key="2">
    <source>
        <dbReference type="Pfam" id="PF04773"/>
    </source>
</evidence>
<keyword evidence="1" id="KW-1133">Transmembrane helix</keyword>
<dbReference type="Pfam" id="PF16344">
    <property type="entry name" value="FecR_C"/>
    <property type="match status" value="1"/>
</dbReference>
<evidence type="ECO:0000313" key="5">
    <source>
        <dbReference type="Proteomes" id="UP000317010"/>
    </source>
</evidence>
<dbReference type="Gene3D" id="2.60.120.1440">
    <property type="match status" value="1"/>
</dbReference>
<dbReference type="Gene3D" id="3.55.50.30">
    <property type="match status" value="1"/>
</dbReference>
<dbReference type="PANTHER" id="PTHR30273:SF2">
    <property type="entry name" value="PROTEIN FECR"/>
    <property type="match status" value="1"/>
</dbReference>
<evidence type="ECO:0000259" key="3">
    <source>
        <dbReference type="Pfam" id="PF16344"/>
    </source>
</evidence>
<dbReference type="Pfam" id="PF04773">
    <property type="entry name" value="FecR"/>
    <property type="match status" value="1"/>
</dbReference>
<evidence type="ECO:0000256" key="1">
    <source>
        <dbReference type="SAM" id="Phobius"/>
    </source>
</evidence>
<dbReference type="RefSeq" id="WP_170227708.1">
    <property type="nucleotide sequence ID" value="NZ_VLLI01000003.1"/>
</dbReference>
<gene>
    <name evidence="4" type="ORF">JN11_01453</name>
</gene>
<dbReference type="InterPro" id="IPR006860">
    <property type="entry name" value="FecR"/>
</dbReference>
<name>A0A562U9I1_9SPHI</name>
<keyword evidence="1" id="KW-0812">Transmembrane</keyword>
<feature type="domain" description="Protein FecR C-terminal" evidence="3">
    <location>
        <begin position="274"/>
        <end position="340"/>
    </location>
</feature>
<keyword evidence="1" id="KW-0472">Membrane</keyword>
<keyword evidence="5" id="KW-1185">Reference proteome</keyword>
<proteinExistence type="predicted"/>